<feature type="domain" description="Cupin type-2" evidence="2">
    <location>
        <begin position="89"/>
        <end position="135"/>
    </location>
</feature>
<dbReference type="Gene3D" id="2.60.120.10">
    <property type="entry name" value="Jelly Rolls"/>
    <property type="match status" value="1"/>
</dbReference>
<evidence type="ECO:0000256" key="1">
    <source>
        <dbReference type="SAM" id="SignalP"/>
    </source>
</evidence>
<dbReference type="eggNOG" id="COG4297">
    <property type="taxonomic scope" value="Bacteria"/>
</dbReference>
<dbReference type="SUPFAM" id="SSF51182">
    <property type="entry name" value="RmlC-like cupins"/>
    <property type="match status" value="1"/>
</dbReference>
<dbReference type="EMBL" id="ATMR01000139">
    <property type="protein sequence ID" value="EPR71894.1"/>
    <property type="molecule type" value="Genomic_DNA"/>
</dbReference>
<dbReference type="InterPro" id="IPR047121">
    <property type="entry name" value="YjiB-like"/>
</dbReference>
<keyword evidence="4" id="KW-1185">Reference proteome</keyword>
<dbReference type="InterPro" id="IPR014710">
    <property type="entry name" value="RmlC-like_jellyroll"/>
</dbReference>
<organism evidence="3 4">
    <name type="scientific">Winogradskyella psychrotolerans RS-3</name>
    <dbReference type="NCBI Taxonomy" id="641526"/>
    <lineage>
        <taxon>Bacteria</taxon>
        <taxon>Pseudomonadati</taxon>
        <taxon>Bacteroidota</taxon>
        <taxon>Flavobacteriia</taxon>
        <taxon>Flavobacteriales</taxon>
        <taxon>Flavobacteriaceae</taxon>
        <taxon>Winogradskyella</taxon>
    </lineage>
</organism>
<feature type="chain" id="PRO_5004559129" evidence="1">
    <location>
        <begin position="25"/>
        <end position="198"/>
    </location>
</feature>
<gene>
    <name evidence="3" type="ORF">ADIWIN_3092</name>
</gene>
<dbReference type="Proteomes" id="UP000014962">
    <property type="component" value="Unassembled WGS sequence"/>
</dbReference>
<dbReference type="PANTHER" id="PTHR36448">
    <property type="entry name" value="BLR7373 PROTEIN"/>
    <property type="match status" value="1"/>
</dbReference>
<evidence type="ECO:0000313" key="3">
    <source>
        <dbReference type="EMBL" id="EPR71894.1"/>
    </source>
</evidence>
<reference evidence="3 4" key="1">
    <citation type="journal article" date="2013" name="Genome Announc.">
        <title>Draft Genome Sequence of Winogradskyella psychrotolerans RS-3T, Isolated from the Marine Transect of Kongsfjorden, Ny-Alesund, Svalbard, Arctic Ocean.</title>
        <authorList>
            <person name="Kumar Pinnaka A."/>
            <person name="Ara S."/>
            <person name="Singh A."/>
            <person name="Shivaji S."/>
        </authorList>
    </citation>
    <scope>NUCLEOTIDE SEQUENCE [LARGE SCALE GENOMIC DNA]</scope>
    <source>
        <strain evidence="3 4">RS-3</strain>
    </source>
</reference>
<dbReference type="PANTHER" id="PTHR36448:SF2">
    <property type="entry name" value="CUPIN TYPE-1 DOMAIN-CONTAINING PROTEIN"/>
    <property type="match status" value="1"/>
</dbReference>
<protein>
    <submittedName>
        <fullName evidence="3">Cupin domain-containing protein</fullName>
    </submittedName>
</protein>
<name>S7WYM6_9FLAO</name>
<dbReference type="InterPro" id="IPR011051">
    <property type="entry name" value="RmlC_Cupin_sf"/>
</dbReference>
<dbReference type="PIRSF" id="PIRSF019307">
    <property type="entry name" value="UCP019307"/>
    <property type="match status" value="1"/>
</dbReference>
<dbReference type="Pfam" id="PF07883">
    <property type="entry name" value="Cupin_2"/>
    <property type="match status" value="1"/>
</dbReference>
<proteinExistence type="predicted"/>
<accession>S7WYM6</accession>
<feature type="signal peptide" evidence="1">
    <location>
        <begin position="1"/>
        <end position="24"/>
    </location>
</feature>
<dbReference type="AlphaFoldDB" id="S7WYM6"/>
<dbReference type="InterPro" id="IPR013096">
    <property type="entry name" value="Cupin_2"/>
</dbReference>
<dbReference type="RefSeq" id="WP_020896183.1">
    <property type="nucleotide sequence ID" value="NZ_ATMR01000139.1"/>
</dbReference>
<dbReference type="OrthoDB" id="9791759at2"/>
<evidence type="ECO:0000259" key="2">
    <source>
        <dbReference type="Pfam" id="PF07883"/>
    </source>
</evidence>
<keyword evidence="1" id="KW-0732">Signal</keyword>
<sequence length="198" mass="22370">MNRKKFIRLLGLAPLVFPVSKLFANSDNENHYEKFYFKDDGLIPNSKLPLLLIKDALPKNEKNPSQWFLQTFKSNNWTNSWTNGIYPFHHYHSTSHEVLGIYSGEAIIHLGGEQGEKIKVTKGDVIIIPAGVGHKKIESLNLGVVGAYPDGRDWDLMRGAKGERPTADNNILSLPIPNEDPLLGKRGRLLKIWFKPKS</sequence>
<dbReference type="PATRIC" id="fig|641526.4.peg.3065"/>
<dbReference type="CDD" id="cd02219">
    <property type="entry name" value="cupin_YjlB-like"/>
    <property type="match status" value="1"/>
</dbReference>
<dbReference type="InterPro" id="IPR014500">
    <property type="entry name" value="UCP019307_cupin"/>
</dbReference>
<evidence type="ECO:0000313" key="4">
    <source>
        <dbReference type="Proteomes" id="UP000014962"/>
    </source>
</evidence>
<dbReference type="STRING" id="641526.ADIWIN_3092"/>
<comment type="caution">
    <text evidence="3">The sequence shown here is derived from an EMBL/GenBank/DDBJ whole genome shotgun (WGS) entry which is preliminary data.</text>
</comment>